<evidence type="ECO:0000313" key="1">
    <source>
        <dbReference type="EMBL" id="KAJ8704208.1"/>
    </source>
</evidence>
<accession>A0ACC2Q1C6</accession>
<comment type="caution">
    <text evidence="1">The sequence shown here is derived from an EMBL/GenBank/DDBJ whole genome shotgun (WGS) entry which is preliminary data.</text>
</comment>
<sequence length="240" mass="27579">MPLRHSPPKTTESGDRKLSAPINIQYGSAPNLATIEAKASVSRSNKRKYEDELSSFMQEIRELLKSSTAQTEIKFLSLQKSMDEIVSQNAEIKKTLDFTTKQYDDVMLKIDSLESERKSDRYICQLEDKVQNMERLLSLSKIEIRNISKLDKESKDELCNLVKKTVSVLDIPLQHQDIKDIYRIKKKNGTSPIIVDFVSVTTKDLILQNLRNFNHRNNQDRLNTKHINLAILNLSTSQKA</sequence>
<reference evidence="1" key="1">
    <citation type="submission" date="2023-03" db="EMBL/GenBank/DDBJ databases">
        <title>Chromosome-level genomes of two armyworms, Mythimna separata and Mythimna loreyi, provide insights into the biosynthesis and reception of sex pheromones.</title>
        <authorList>
            <person name="Zhao H."/>
        </authorList>
    </citation>
    <scope>NUCLEOTIDE SEQUENCE</scope>
    <source>
        <strain evidence="1">BeijingLab</strain>
    </source>
</reference>
<protein>
    <submittedName>
        <fullName evidence="1">Uncharacterized protein</fullName>
    </submittedName>
</protein>
<dbReference type="EMBL" id="CM056808">
    <property type="protein sequence ID" value="KAJ8704208.1"/>
    <property type="molecule type" value="Genomic_DNA"/>
</dbReference>
<keyword evidence="2" id="KW-1185">Reference proteome</keyword>
<name>A0ACC2Q1C6_9NEOP</name>
<dbReference type="Proteomes" id="UP001231649">
    <property type="component" value="Chromosome 32"/>
</dbReference>
<gene>
    <name evidence="1" type="ORF">PYW08_012932</name>
</gene>
<evidence type="ECO:0000313" key="2">
    <source>
        <dbReference type="Proteomes" id="UP001231649"/>
    </source>
</evidence>
<proteinExistence type="predicted"/>
<organism evidence="1 2">
    <name type="scientific">Mythimna loreyi</name>
    <dbReference type="NCBI Taxonomy" id="667449"/>
    <lineage>
        <taxon>Eukaryota</taxon>
        <taxon>Metazoa</taxon>
        <taxon>Ecdysozoa</taxon>
        <taxon>Arthropoda</taxon>
        <taxon>Hexapoda</taxon>
        <taxon>Insecta</taxon>
        <taxon>Pterygota</taxon>
        <taxon>Neoptera</taxon>
        <taxon>Endopterygota</taxon>
        <taxon>Lepidoptera</taxon>
        <taxon>Glossata</taxon>
        <taxon>Ditrysia</taxon>
        <taxon>Noctuoidea</taxon>
        <taxon>Noctuidae</taxon>
        <taxon>Noctuinae</taxon>
        <taxon>Hadenini</taxon>
        <taxon>Mythimna</taxon>
    </lineage>
</organism>